<dbReference type="Gene3D" id="1.20.1250.20">
    <property type="entry name" value="MFS general substrate transporter like domains"/>
    <property type="match status" value="1"/>
</dbReference>
<dbReference type="Pfam" id="PF00083">
    <property type="entry name" value="Sugar_tr"/>
    <property type="match status" value="1"/>
</dbReference>
<dbReference type="PANTHER" id="PTHR24064">
    <property type="entry name" value="SOLUTE CARRIER FAMILY 22 MEMBER"/>
    <property type="match status" value="1"/>
</dbReference>
<organism evidence="7">
    <name type="scientific">Photinus pyralis</name>
    <name type="common">Common eastern firefly</name>
    <name type="synonym">Lampyris pyralis</name>
    <dbReference type="NCBI Taxonomy" id="7054"/>
    <lineage>
        <taxon>Eukaryota</taxon>
        <taxon>Metazoa</taxon>
        <taxon>Ecdysozoa</taxon>
        <taxon>Arthropoda</taxon>
        <taxon>Hexapoda</taxon>
        <taxon>Insecta</taxon>
        <taxon>Pterygota</taxon>
        <taxon>Neoptera</taxon>
        <taxon>Endopterygota</taxon>
        <taxon>Coleoptera</taxon>
        <taxon>Polyphaga</taxon>
        <taxon>Elateriformia</taxon>
        <taxon>Elateroidea</taxon>
        <taxon>Lampyridae</taxon>
        <taxon>Lampyrinae</taxon>
        <taxon>Photinus</taxon>
    </lineage>
</organism>
<feature type="domain" description="Major facilitator superfamily (MFS) profile" evidence="6">
    <location>
        <begin position="109"/>
        <end position="545"/>
    </location>
</feature>
<reference evidence="8 9" key="2">
    <citation type="journal article" date="2018" name="Elife">
        <title>Firefly genomes illuminate parallel origins of bioluminescence in beetles.</title>
        <authorList>
            <person name="Fallon T.R."/>
            <person name="Lower S.E."/>
            <person name="Chang C.H."/>
            <person name="Bessho-Uehara M."/>
            <person name="Martin G.J."/>
            <person name="Bewick A.J."/>
            <person name="Behringer M."/>
            <person name="Debat H.J."/>
            <person name="Wong I."/>
            <person name="Day J.C."/>
            <person name="Suvorov A."/>
            <person name="Silva C.J."/>
            <person name="Stanger-Hall K.F."/>
            <person name="Hall D.W."/>
            <person name="Schmitz R.J."/>
            <person name="Nelson D.R."/>
            <person name="Lewis S.M."/>
            <person name="Shigenobu S."/>
            <person name="Bybee S.M."/>
            <person name="Larracuente A.M."/>
            <person name="Oba Y."/>
            <person name="Weng J.K."/>
        </authorList>
    </citation>
    <scope>NUCLEOTIDE SEQUENCE [LARGE SCALE GENOMIC DNA]</scope>
    <source>
        <strain evidence="8">1611_PpyrPB1</strain>
        <tissue evidence="8">Whole body</tissue>
    </source>
</reference>
<feature type="transmembrane region" description="Helical" evidence="5">
    <location>
        <begin position="157"/>
        <end position="177"/>
    </location>
</feature>
<dbReference type="InterPro" id="IPR036259">
    <property type="entry name" value="MFS_trans_sf"/>
</dbReference>
<dbReference type="EMBL" id="VVIM01000002">
    <property type="protein sequence ID" value="KAB0802120.1"/>
    <property type="molecule type" value="Genomic_DNA"/>
</dbReference>
<feature type="transmembrane region" description="Helical" evidence="5">
    <location>
        <begin position="517"/>
        <end position="538"/>
    </location>
</feature>
<comment type="subcellular location">
    <subcellularLocation>
        <location evidence="1">Membrane</location>
        <topology evidence="1">Multi-pass membrane protein</topology>
    </subcellularLocation>
</comment>
<feature type="transmembrane region" description="Helical" evidence="5">
    <location>
        <begin position="493"/>
        <end position="511"/>
    </location>
</feature>
<feature type="transmembrane region" description="Helical" evidence="5">
    <location>
        <begin position="49"/>
        <end position="71"/>
    </location>
</feature>
<proteinExistence type="predicted"/>
<evidence type="ECO:0000259" key="6">
    <source>
        <dbReference type="PROSITE" id="PS50850"/>
    </source>
</evidence>
<keyword evidence="3 5" id="KW-1133">Transmembrane helix</keyword>
<evidence type="ECO:0000313" key="7">
    <source>
        <dbReference type="EMBL" id="JAV67230.1"/>
    </source>
</evidence>
<evidence type="ECO:0000256" key="2">
    <source>
        <dbReference type="ARBA" id="ARBA00022692"/>
    </source>
</evidence>
<evidence type="ECO:0000256" key="4">
    <source>
        <dbReference type="ARBA" id="ARBA00023136"/>
    </source>
</evidence>
<feature type="transmembrane region" description="Helical" evidence="5">
    <location>
        <begin position="401"/>
        <end position="424"/>
    </location>
</feature>
<keyword evidence="2 5" id="KW-0812">Transmembrane</keyword>
<gene>
    <name evidence="8" type="ORF">PPYR_04306</name>
</gene>
<dbReference type="Proteomes" id="UP000327044">
    <property type="component" value="Unassembled WGS sequence"/>
</dbReference>
<evidence type="ECO:0000256" key="3">
    <source>
        <dbReference type="ARBA" id="ARBA00022989"/>
    </source>
</evidence>
<evidence type="ECO:0000313" key="8">
    <source>
        <dbReference type="EMBL" id="KAB0802120.1"/>
    </source>
</evidence>
<dbReference type="AlphaFoldDB" id="A0A1Y1L4C2"/>
<reference evidence="7" key="1">
    <citation type="journal article" date="2016" name="Sci. Rep.">
        <title>Molecular characterization of firefly nuptial gifts: a multi-omics approach sheds light on postcopulatory sexual selection.</title>
        <authorList>
            <person name="Al-Wathiqui N."/>
            <person name="Fallon T.R."/>
            <person name="South A."/>
            <person name="Weng J.K."/>
            <person name="Lewis S.M."/>
        </authorList>
    </citation>
    <scope>NUCLEOTIDE SEQUENCE</scope>
</reference>
<evidence type="ECO:0000256" key="5">
    <source>
        <dbReference type="SAM" id="Phobius"/>
    </source>
</evidence>
<dbReference type="GO" id="GO:0022857">
    <property type="term" value="F:transmembrane transporter activity"/>
    <property type="evidence" value="ECO:0007669"/>
    <property type="project" value="InterPro"/>
</dbReference>
<dbReference type="SUPFAM" id="SSF103473">
    <property type="entry name" value="MFS general substrate transporter"/>
    <property type="match status" value="1"/>
</dbReference>
<sequence>MDKNVEGTALQNESILLYGSCGKCDETDAKKSDILTTTIGSFGKWQFRIVVLMSLLKIPIAWVQLGIVFIAPTTTEFWCKPPKQFMNLSKSEWKSMISVNDDLLNITKISSSCFMKNVVEPNSDNLIIPCKWGYEYNRTEMSSSIISEWDLVCDKSFLVEILQMCVMLAILLGMPIFGPAADKFGRKIVLMTSIWLQTLFGLASTLSPWFPGFFIFRFLSSLSTSGIMIVSFVMCIEVSSNASRSTIIVLHGIPFGLGFSLMGLLAYFIRDWRVLLIVQYVCCALYCCYYWYIVSLTGFYHFIRLFRFVPESPRWLLAVDRKEEAVEILEHAATVNRKDVSAIKKTIDAYHYVDPEKHMILKALKVYPKFRGRTLILSLNWLAIGCLYFGLYQLAGTLSENIYVSVCITGLISIPSNLIAVYIVRGCGRKLAMALSSLFTGVCIFASMATVYSNSFWASVSFFGCAMFGLIILYSVVHLFTGELYPTTLRNSASGLNMMFAKVGGMVSPFIIGTGAIFWYVPFVTFGTVAMLMPLLLIPLPETKNMELPELANDIEKHGT</sequence>
<reference evidence="8" key="3">
    <citation type="submission" date="2019-08" db="EMBL/GenBank/DDBJ databases">
        <authorList>
            <consortium name="Photinus pyralis genome working group"/>
            <person name="Fallon T.R."/>
            <person name="Sander Lower S.E."/>
            <person name="Weng J.-K."/>
        </authorList>
    </citation>
    <scope>NUCLEOTIDE SEQUENCE</scope>
    <source>
        <strain evidence="8">1611_PpyrPB1</strain>
        <tissue evidence="8">Whole body</tissue>
    </source>
</reference>
<feature type="transmembrane region" description="Helical" evidence="5">
    <location>
        <begin position="431"/>
        <end position="450"/>
    </location>
</feature>
<feature type="transmembrane region" description="Helical" evidence="5">
    <location>
        <begin position="189"/>
        <end position="209"/>
    </location>
</feature>
<dbReference type="PROSITE" id="PS50850">
    <property type="entry name" value="MFS"/>
    <property type="match status" value="1"/>
</dbReference>
<feature type="transmembrane region" description="Helical" evidence="5">
    <location>
        <begin position="215"/>
        <end position="236"/>
    </location>
</feature>
<dbReference type="EMBL" id="GEZM01068072">
    <property type="protein sequence ID" value="JAV67230.1"/>
    <property type="molecule type" value="Transcribed_RNA"/>
</dbReference>
<accession>A0A1Y1L4C2</accession>
<evidence type="ECO:0000313" key="9">
    <source>
        <dbReference type="Proteomes" id="UP000327044"/>
    </source>
</evidence>
<feature type="transmembrane region" description="Helical" evidence="5">
    <location>
        <begin position="275"/>
        <end position="303"/>
    </location>
</feature>
<evidence type="ECO:0000256" key="1">
    <source>
        <dbReference type="ARBA" id="ARBA00004141"/>
    </source>
</evidence>
<dbReference type="InterPro" id="IPR020846">
    <property type="entry name" value="MFS_dom"/>
</dbReference>
<feature type="transmembrane region" description="Helical" evidence="5">
    <location>
        <begin position="456"/>
        <end position="481"/>
    </location>
</feature>
<keyword evidence="4 5" id="KW-0472">Membrane</keyword>
<protein>
    <recommendedName>
        <fullName evidence="6">Major facilitator superfamily (MFS) profile domain-containing protein</fullName>
    </recommendedName>
</protein>
<dbReference type="GO" id="GO:0016020">
    <property type="term" value="C:membrane"/>
    <property type="evidence" value="ECO:0007669"/>
    <property type="project" value="UniProtKB-SubCell"/>
</dbReference>
<dbReference type="InParanoid" id="A0A1Y1L4C2"/>
<dbReference type="InterPro" id="IPR005828">
    <property type="entry name" value="MFS_sugar_transport-like"/>
</dbReference>
<feature type="transmembrane region" description="Helical" evidence="5">
    <location>
        <begin position="248"/>
        <end position="269"/>
    </location>
</feature>
<keyword evidence="9" id="KW-1185">Reference proteome</keyword>
<feature type="transmembrane region" description="Helical" evidence="5">
    <location>
        <begin position="375"/>
        <end position="395"/>
    </location>
</feature>
<name>A0A1Y1L4C2_PHOPY</name>